<evidence type="ECO:0000313" key="8">
    <source>
        <dbReference type="Proteomes" id="UP000829720"/>
    </source>
</evidence>
<keyword evidence="3" id="KW-0904">Protein phosphatase</keyword>
<evidence type="ECO:0000256" key="1">
    <source>
        <dbReference type="ARBA" id="ARBA00013064"/>
    </source>
</evidence>
<dbReference type="SUPFAM" id="SSF52799">
    <property type="entry name" value="(Phosphotyrosine protein) phosphatases II"/>
    <property type="match status" value="1"/>
</dbReference>
<dbReference type="EC" id="3.1.3.48" evidence="1"/>
<keyword evidence="5" id="KW-0812">Transmembrane</keyword>
<feature type="region of interest" description="Disordered" evidence="4">
    <location>
        <begin position="1"/>
        <end position="23"/>
    </location>
</feature>
<proteinExistence type="predicted"/>
<evidence type="ECO:0000256" key="3">
    <source>
        <dbReference type="ARBA" id="ARBA00022912"/>
    </source>
</evidence>
<organism evidence="7 8">
    <name type="scientific">Albula goreensis</name>
    <dbReference type="NCBI Taxonomy" id="1534307"/>
    <lineage>
        <taxon>Eukaryota</taxon>
        <taxon>Metazoa</taxon>
        <taxon>Chordata</taxon>
        <taxon>Craniata</taxon>
        <taxon>Vertebrata</taxon>
        <taxon>Euteleostomi</taxon>
        <taxon>Actinopterygii</taxon>
        <taxon>Neopterygii</taxon>
        <taxon>Teleostei</taxon>
        <taxon>Albuliformes</taxon>
        <taxon>Albulidae</taxon>
        <taxon>Albula</taxon>
    </lineage>
</organism>
<dbReference type="OrthoDB" id="9993594at2759"/>
<dbReference type="InterPro" id="IPR029021">
    <property type="entry name" value="Prot-tyrosine_phosphatase-like"/>
</dbReference>
<keyword evidence="5" id="KW-1133">Transmembrane helix</keyword>
<evidence type="ECO:0000256" key="2">
    <source>
        <dbReference type="ARBA" id="ARBA00022801"/>
    </source>
</evidence>
<dbReference type="Proteomes" id="UP000829720">
    <property type="component" value="Unassembled WGS sequence"/>
</dbReference>
<dbReference type="GO" id="GO:0005886">
    <property type="term" value="C:plasma membrane"/>
    <property type="evidence" value="ECO:0007669"/>
    <property type="project" value="TreeGrafter"/>
</dbReference>
<protein>
    <recommendedName>
        <fullName evidence="1">protein-tyrosine-phosphatase</fullName>
        <ecNumber evidence="1">3.1.3.48</ecNumber>
    </recommendedName>
</protein>
<keyword evidence="8" id="KW-1185">Reference proteome</keyword>
<sequence>MTQNALPGSPAPEGMQEEQERPSQNALQEAHCSWMERMRGMGVTAGYFLCLCVISQIMGAWGLYMLNGYGAFPAAHKVLDLMQYLLSPLGVHNSVEEETSQAVQRELWRMENLCPLLVTLFLGFVILAIGILYYLRTLTPVSCPAFPDDRRQSVSRQPSFTYSEWTDAKQDLFDLDSVPETPVFDCSMDMKPEADPVTLTVKPVGLQERRGSNVSLTLDMCTPGSTEPYGALLSPREQSAREYLQKASNVLQACQLHSRALDDTALQTEFYETPMNFVDPKEYNFPGVVRKNRYKTILPNTHSRVCLKTTDPDADFLSTYINANYMRGYGGQEKAYIATQGPTVNTVSDFWRMVWQEGSPIIVMITNVEEKNEKCTEYWPEDTVVHEGIEITVVQVIQADDYSLRIFSLKCEGEERSTGTHRGQTRRLQTKPRPSWSWFWRWRRHGNRPRPGAAQSLCTAVPGLVEPAASSPPPCSANS</sequence>
<dbReference type="Gene3D" id="3.90.190.10">
    <property type="entry name" value="Protein tyrosine phosphatase superfamily"/>
    <property type="match status" value="1"/>
</dbReference>
<evidence type="ECO:0000313" key="7">
    <source>
        <dbReference type="EMBL" id="KAI1903974.1"/>
    </source>
</evidence>
<dbReference type="GO" id="GO:0005829">
    <property type="term" value="C:cytosol"/>
    <property type="evidence" value="ECO:0007669"/>
    <property type="project" value="TreeGrafter"/>
</dbReference>
<dbReference type="SMART" id="SM00194">
    <property type="entry name" value="PTPc"/>
    <property type="match status" value="1"/>
</dbReference>
<keyword evidence="2" id="KW-0378">Hydrolase</keyword>
<feature type="domain" description="Tyrosine-protein phosphatase" evidence="6">
    <location>
        <begin position="266"/>
        <end position="449"/>
    </location>
</feature>
<comment type="caution">
    <text evidence="7">The sequence shown here is derived from an EMBL/GenBank/DDBJ whole genome shotgun (WGS) entry which is preliminary data.</text>
</comment>
<accession>A0A8T3E7J0</accession>
<dbReference type="PROSITE" id="PS50055">
    <property type="entry name" value="TYR_PHOSPHATASE_PTP"/>
    <property type="match status" value="1"/>
</dbReference>
<name>A0A8T3E7J0_9TELE</name>
<keyword evidence="5" id="KW-0472">Membrane</keyword>
<dbReference type="GO" id="GO:0019901">
    <property type="term" value="F:protein kinase binding"/>
    <property type="evidence" value="ECO:0007669"/>
    <property type="project" value="TreeGrafter"/>
</dbReference>
<dbReference type="PRINTS" id="PR00700">
    <property type="entry name" value="PRTYPHPHTASE"/>
</dbReference>
<dbReference type="GO" id="GO:0004725">
    <property type="term" value="F:protein tyrosine phosphatase activity"/>
    <property type="evidence" value="ECO:0007669"/>
    <property type="project" value="UniProtKB-EC"/>
</dbReference>
<dbReference type="PANTHER" id="PTHR46198">
    <property type="entry name" value="PROTEIN-TYROSINE-PHOSPHATASE"/>
    <property type="match status" value="1"/>
</dbReference>
<feature type="transmembrane region" description="Helical" evidence="5">
    <location>
        <begin position="45"/>
        <end position="66"/>
    </location>
</feature>
<dbReference type="GO" id="GO:0030054">
    <property type="term" value="C:cell junction"/>
    <property type="evidence" value="ECO:0007669"/>
    <property type="project" value="TreeGrafter"/>
</dbReference>
<evidence type="ECO:0000259" key="6">
    <source>
        <dbReference type="PROSITE" id="PS50055"/>
    </source>
</evidence>
<dbReference type="AlphaFoldDB" id="A0A8T3E7J0"/>
<dbReference type="Pfam" id="PF00102">
    <property type="entry name" value="Y_phosphatase"/>
    <property type="match status" value="1"/>
</dbReference>
<dbReference type="GO" id="GO:0007165">
    <property type="term" value="P:signal transduction"/>
    <property type="evidence" value="ECO:0007669"/>
    <property type="project" value="TreeGrafter"/>
</dbReference>
<dbReference type="InterPro" id="IPR000242">
    <property type="entry name" value="PTP_cat"/>
</dbReference>
<reference evidence="7" key="1">
    <citation type="submission" date="2021-01" db="EMBL/GenBank/DDBJ databases">
        <authorList>
            <person name="Zahm M."/>
            <person name="Roques C."/>
            <person name="Cabau C."/>
            <person name="Klopp C."/>
            <person name="Donnadieu C."/>
            <person name="Jouanno E."/>
            <person name="Lampietro C."/>
            <person name="Louis A."/>
            <person name="Herpin A."/>
            <person name="Echchiki A."/>
            <person name="Berthelot C."/>
            <person name="Parey E."/>
            <person name="Roest-Crollius H."/>
            <person name="Braasch I."/>
            <person name="Postlethwait J."/>
            <person name="Bobe J."/>
            <person name="Montfort J."/>
            <person name="Bouchez O."/>
            <person name="Begum T."/>
            <person name="Mejri S."/>
            <person name="Adams A."/>
            <person name="Chen W.-J."/>
            <person name="Guiguen Y."/>
        </authorList>
    </citation>
    <scope>NUCLEOTIDE SEQUENCE</scope>
    <source>
        <tissue evidence="7">Blood</tissue>
    </source>
</reference>
<dbReference type="InterPro" id="IPR008356">
    <property type="entry name" value="Tyr_Pase_KIM-con"/>
</dbReference>
<dbReference type="PRINTS" id="PR01778">
    <property type="entry name" value="KIMPTPASE"/>
</dbReference>
<gene>
    <name evidence="7" type="ORF">AGOR_G00000920</name>
</gene>
<feature type="transmembrane region" description="Helical" evidence="5">
    <location>
        <begin position="113"/>
        <end position="135"/>
    </location>
</feature>
<dbReference type="PANTHER" id="PTHR46198:SF1">
    <property type="entry name" value="TYROSINE-PROTEIN PHOSPHATASE NON-RECEPTOR TYPE 5"/>
    <property type="match status" value="1"/>
</dbReference>
<evidence type="ECO:0000256" key="4">
    <source>
        <dbReference type="SAM" id="MobiDB-lite"/>
    </source>
</evidence>
<evidence type="ECO:0000256" key="5">
    <source>
        <dbReference type="SAM" id="Phobius"/>
    </source>
</evidence>
<dbReference type="EMBL" id="JAERUA010000001">
    <property type="protein sequence ID" value="KAI1903974.1"/>
    <property type="molecule type" value="Genomic_DNA"/>
</dbReference>